<comment type="caution">
    <text evidence="3">The sequence shown here is derived from an EMBL/GenBank/DDBJ whole genome shotgun (WGS) entry which is preliminary data.</text>
</comment>
<accession>A0ABT4CXZ5</accession>
<dbReference type="InterPro" id="IPR052754">
    <property type="entry name" value="NTPase_KAP_P-loop"/>
</dbReference>
<proteinExistence type="predicted"/>
<organism evidence="3 4">
    <name type="scientific">Clostridium aestuarii</name>
    <dbReference type="NCBI Taxonomy" id="338193"/>
    <lineage>
        <taxon>Bacteria</taxon>
        <taxon>Bacillati</taxon>
        <taxon>Bacillota</taxon>
        <taxon>Clostridia</taxon>
        <taxon>Eubacteriales</taxon>
        <taxon>Clostridiaceae</taxon>
        <taxon>Clostridium</taxon>
    </lineage>
</organism>
<feature type="coiled-coil region" evidence="1">
    <location>
        <begin position="246"/>
        <end position="319"/>
    </location>
</feature>
<dbReference type="RefSeq" id="WP_268040128.1">
    <property type="nucleotide sequence ID" value="NZ_JAPQER010000002.1"/>
</dbReference>
<gene>
    <name evidence="3" type="ORF">OW763_05760</name>
</gene>
<dbReference type="PANTHER" id="PTHR22674">
    <property type="entry name" value="NTPASE, KAP FAMILY P-LOOP DOMAIN-CONTAINING 1"/>
    <property type="match status" value="1"/>
</dbReference>
<sequence>MSADKSIDNIQIDILKNAEEEKNDIMLKDENIKLTFKLKNNVKCSVEGCNHIAEYATFLFKEYKYGVTSYCIDNTCPYLCSRHMKDNEESCIGNREPEITVKYKYTNKNNMVGYTKYFKLEIKFGLKILEEHCKDDYLNISKDIEAFVNLIVHEDLRLPLTIGIFGGWGAGKTFFADSLVKMIKSNLNDKCVIVPFNAWNYYDSNIVVNLVYKIFDTINNKIREIKHDDNNNEFLKELNHYKEFLKEDKFNNIKELNHKISILEENLKNNKKKLIEHIINNISSVVGEIDEFKSLLNQANDINDNIRELEQEFKKVVSLISVIKENYKSVIWIAILGTVISVSLPLLKYSKIHSGISEILTFILVGVKLTVKYISRITNNKLLKKVLSEVGPNIQRINDRESCLTILKSKRNKRECEFNQLNDDNITISFLRDYIMKKLATNGYRDNMGFINTVKEDIDNLNSIINTKVINDKELNLNKIILVVDDLDRCPEEKVVQVLQAIQLLLSTDMFIVILAVDSKWIDNCITSIYDKMINNKKNNNENKNFFAINYLEKIIHIPFWIEPLSIRNSSSFIKKLGEEITFKIDNDASDDLTETISDEKENKTNIKENKYNEDVKFSMDEVASGKNDEDSEKRGEDNLITISLTDNDINLISKIDFLFDNTSPRKIKRFFNTVLLIKYKHYYDENMYRLLLTGAASIILKPNIFCEFYKDIFGDSIGKETENASDIINEQIQSEKYKAINIRNIVLSKFSKYVKQNFSQVTMKKFEDIVYEASKYTYYHGEIFQYKLQ</sequence>
<feature type="domain" description="KAP NTPase" evidence="2">
    <location>
        <begin position="432"/>
        <end position="679"/>
    </location>
</feature>
<evidence type="ECO:0000259" key="2">
    <source>
        <dbReference type="Pfam" id="PF07693"/>
    </source>
</evidence>
<dbReference type="Gene3D" id="3.40.50.300">
    <property type="entry name" value="P-loop containing nucleotide triphosphate hydrolases"/>
    <property type="match status" value="1"/>
</dbReference>
<feature type="domain" description="KAP NTPase" evidence="2">
    <location>
        <begin position="144"/>
        <end position="298"/>
    </location>
</feature>
<keyword evidence="4" id="KW-1185">Reference proteome</keyword>
<keyword evidence="1" id="KW-0175">Coiled coil</keyword>
<dbReference type="SUPFAM" id="SSF52540">
    <property type="entry name" value="P-loop containing nucleoside triphosphate hydrolases"/>
    <property type="match status" value="1"/>
</dbReference>
<dbReference type="Proteomes" id="UP001078443">
    <property type="component" value="Unassembled WGS sequence"/>
</dbReference>
<protein>
    <submittedName>
        <fullName evidence="3">P-loop NTPase fold protein</fullName>
    </submittedName>
</protein>
<dbReference type="PANTHER" id="PTHR22674:SF6">
    <property type="entry name" value="NTPASE KAP FAMILY P-LOOP DOMAIN-CONTAINING PROTEIN 1"/>
    <property type="match status" value="1"/>
</dbReference>
<dbReference type="Pfam" id="PF07693">
    <property type="entry name" value="KAP_NTPase"/>
    <property type="match status" value="2"/>
</dbReference>
<reference evidence="3" key="1">
    <citation type="submission" date="2022-12" db="EMBL/GenBank/DDBJ databases">
        <authorList>
            <person name="Wang J."/>
        </authorList>
    </citation>
    <scope>NUCLEOTIDE SEQUENCE</scope>
    <source>
        <strain evidence="3">HY-45-18</strain>
    </source>
</reference>
<evidence type="ECO:0000313" key="3">
    <source>
        <dbReference type="EMBL" id="MCY6483854.1"/>
    </source>
</evidence>
<dbReference type="InterPro" id="IPR027417">
    <property type="entry name" value="P-loop_NTPase"/>
</dbReference>
<evidence type="ECO:0000256" key="1">
    <source>
        <dbReference type="SAM" id="Coils"/>
    </source>
</evidence>
<dbReference type="EMBL" id="JAPQER010000002">
    <property type="protein sequence ID" value="MCY6483854.1"/>
    <property type="molecule type" value="Genomic_DNA"/>
</dbReference>
<name>A0ABT4CXZ5_9CLOT</name>
<evidence type="ECO:0000313" key="4">
    <source>
        <dbReference type="Proteomes" id="UP001078443"/>
    </source>
</evidence>
<dbReference type="InterPro" id="IPR011646">
    <property type="entry name" value="KAP_P-loop"/>
</dbReference>